<dbReference type="GO" id="GO:0006334">
    <property type="term" value="P:nucleosome assembly"/>
    <property type="evidence" value="ECO:0007669"/>
    <property type="project" value="InterPro"/>
</dbReference>
<dbReference type="InterPro" id="IPR002164">
    <property type="entry name" value="NAP_family"/>
</dbReference>
<dbReference type="SUPFAM" id="SSF143113">
    <property type="entry name" value="NAP-like"/>
    <property type="match status" value="1"/>
</dbReference>
<accession>A0AAV1CYW7</accession>
<dbReference type="Pfam" id="PF00956">
    <property type="entry name" value="NAP"/>
    <property type="match status" value="1"/>
</dbReference>
<dbReference type="EMBL" id="OX459120">
    <property type="protein sequence ID" value="CAI9100640.1"/>
    <property type="molecule type" value="Genomic_DNA"/>
</dbReference>
<dbReference type="Proteomes" id="UP001161247">
    <property type="component" value="Chromosome 3"/>
</dbReference>
<comment type="similarity">
    <text evidence="1 3">Belongs to the nucleosome assembly protein (NAP) family.</text>
</comment>
<dbReference type="GO" id="GO:0005634">
    <property type="term" value="C:nucleus"/>
    <property type="evidence" value="ECO:0007669"/>
    <property type="project" value="InterPro"/>
</dbReference>
<keyword evidence="2" id="KW-0143">Chaperone</keyword>
<sequence>MKRSSKLKRPVPDDVLDDIPDCAIDGIQKAVAPLRGTYRQFSFHLCHPYMTGGIPDSKAYSSFGESFRTEITKSKSIIALNAEEKLDLNKRFPNLTLKDLDVLKSLSHAVRTRVEALKKYQACDWMFSSCFSNLSKSNMMFEHDWLHGKFLKEKAALQDSDYNALCRRKKLLKQKARLDGPDYKTLCHQSKLDELGEEFIEKRAALVDKYHDLYQPLYTKRYDIVNGIVDVEGALNEASDRTKEDESSTKEKERGVPDFWLTAFKNKMVIFGNVSARTCLPL</sequence>
<organism evidence="4 5">
    <name type="scientific">Oldenlandia corymbosa var. corymbosa</name>
    <dbReference type="NCBI Taxonomy" id="529605"/>
    <lineage>
        <taxon>Eukaryota</taxon>
        <taxon>Viridiplantae</taxon>
        <taxon>Streptophyta</taxon>
        <taxon>Embryophyta</taxon>
        <taxon>Tracheophyta</taxon>
        <taxon>Spermatophyta</taxon>
        <taxon>Magnoliopsida</taxon>
        <taxon>eudicotyledons</taxon>
        <taxon>Gunneridae</taxon>
        <taxon>Pentapetalae</taxon>
        <taxon>asterids</taxon>
        <taxon>lamiids</taxon>
        <taxon>Gentianales</taxon>
        <taxon>Rubiaceae</taxon>
        <taxon>Rubioideae</taxon>
        <taxon>Spermacoceae</taxon>
        <taxon>Hedyotis-Oldenlandia complex</taxon>
        <taxon>Oldenlandia</taxon>
    </lineage>
</organism>
<dbReference type="InterPro" id="IPR037231">
    <property type="entry name" value="NAP-like_sf"/>
</dbReference>
<gene>
    <name evidence="4" type="ORF">OLC1_LOCUS10415</name>
</gene>
<dbReference type="Gene3D" id="1.20.5.1500">
    <property type="match status" value="1"/>
</dbReference>
<reference evidence="4" key="1">
    <citation type="submission" date="2023-03" db="EMBL/GenBank/DDBJ databases">
        <authorList>
            <person name="Julca I."/>
        </authorList>
    </citation>
    <scope>NUCLEOTIDE SEQUENCE</scope>
</reference>
<evidence type="ECO:0000256" key="1">
    <source>
        <dbReference type="ARBA" id="ARBA00009947"/>
    </source>
</evidence>
<evidence type="ECO:0000256" key="2">
    <source>
        <dbReference type="ARBA" id="ARBA00023186"/>
    </source>
</evidence>
<evidence type="ECO:0000256" key="3">
    <source>
        <dbReference type="RuleBase" id="RU003876"/>
    </source>
</evidence>
<dbReference type="PANTHER" id="PTHR11875">
    <property type="entry name" value="TESTIS-SPECIFIC Y-ENCODED PROTEIN"/>
    <property type="match status" value="1"/>
</dbReference>
<evidence type="ECO:0000313" key="5">
    <source>
        <dbReference type="Proteomes" id="UP001161247"/>
    </source>
</evidence>
<dbReference type="GO" id="GO:0042393">
    <property type="term" value="F:histone binding"/>
    <property type="evidence" value="ECO:0007669"/>
    <property type="project" value="UniProtKB-ARBA"/>
</dbReference>
<proteinExistence type="inferred from homology"/>
<keyword evidence="5" id="KW-1185">Reference proteome</keyword>
<evidence type="ECO:0000313" key="4">
    <source>
        <dbReference type="EMBL" id="CAI9100640.1"/>
    </source>
</evidence>
<protein>
    <submittedName>
        <fullName evidence="4">OLC1v1037775C1</fullName>
    </submittedName>
</protein>
<dbReference type="GO" id="GO:0000724">
    <property type="term" value="P:double-strand break repair via homologous recombination"/>
    <property type="evidence" value="ECO:0007669"/>
    <property type="project" value="UniProtKB-ARBA"/>
</dbReference>
<name>A0AAV1CYW7_OLDCO</name>
<dbReference type="AlphaFoldDB" id="A0AAV1CYW7"/>